<dbReference type="InterPro" id="IPR050596">
    <property type="entry name" value="AspAT/PAT-like"/>
</dbReference>
<evidence type="ECO:0000313" key="9">
    <source>
        <dbReference type="Proteomes" id="UP000469194"/>
    </source>
</evidence>
<evidence type="ECO:0000256" key="5">
    <source>
        <dbReference type="ARBA" id="ARBA00022898"/>
    </source>
</evidence>
<evidence type="ECO:0000256" key="6">
    <source>
        <dbReference type="RuleBase" id="RU000481"/>
    </source>
</evidence>
<dbReference type="PROSITE" id="PS00105">
    <property type="entry name" value="AA_TRANSFER_CLASS_1"/>
    <property type="match status" value="1"/>
</dbReference>
<evidence type="ECO:0000256" key="1">
    <source>
        <dbReference type="ARBA" id="ARBA00001933"/>
    </source>
</evidence>
<dbReference type="CDD" id="cd00609">
    <property type="entry name" value="AAT_like"/>
    <property type="match status" value="1"/>
</dbReference>
<keyword evidence="9" id="KW-1185">Reference proteome</keyword>
<dbReference type="SUPFAM" id="SSF53383">
    <property type="entry name" value="PLP-dependent transferases"/>
    <property type="match status" value="1"/>
</dbReference>
<evidence type="ECO:0000256" key="4">
    <source>
        <dbReference type="ARBA" id="ARBA00022679"/>
    </source>
</evidence>
<evidence type="ECO:0000256" key="3">
    <source>
        <dbReference type="ARBA" id="ARBA00022576"/>
    </source>
</evidence>
<dbReference type="Pfam" id="PF00155">
    <property type="entry name" value="Aminotran_1_2"/>
    <property type="match status" value="1"/>
</dbReference>
<keyword evidence="5" id="KW-0663">Pyridoxal phosphate</keyword>
<gene>
    <name evidence="8" type="ORF">GFD25_00300</name>
</gene>
<protein>
    <recommendedName>
        <fullName evidence="6">Aminotransferase</fullName>
        <ecNumber evidence="6">2.6.1.-</ecNumber>
    </recommendedName>
</protein>
<comment type="caution">
    <text evidence="8">The sequence shown here is derived from an EMBL/GenBank/DDBJ whole genome shotgun (WGS) entry which is preliminary data.</text>
</comment>
<name>A0A6N9Z1G8_9BIFI</name>
<dbReference type="RefSeq" id="WP_163228784.1">
    <property type="nucleotide sequence ID" value="NZ_WHZW01000001.1"/>
</dbReference>
<comment type="similarity">
    <text evidence="2 6">Belongs to the class-I pyridoxal-phosphate-dependent aminotransferase family.</text>
</comment>
<sequence length="404" mass="43679">MSEPTDNTSQRTAEAGFDPANAVIPQLRTLTTSIIRSFDAETSTIPGILKLTLGEPDFATPQFIKDAAVDSLARNRTHYAPNAGTPGLRQAISGYLARRRNLQYAPEDIIVTEGASEAVSSALTALLHPGAALLYTVPGFGLYANMAKLTGADQIEIDTTGTGFVLTPEALEDALRSVAGRDAVLVLNSPNNPTGVTYTADQLRALADVVERYDVTMLSDEVYAEISYETRPAPSIALFAPDRTVVVDSTSKTYAMTGWRLGFLAAPHELAGFIAKVHQIHVSTAAMFTMDAAQVAYEKGDESIDRMVAEYRRRRDFLVDGLTGLGYRTANPTGSFFLYVAVPDGFDGSSFDYARLLAREAKVAGVPGEAFTSRPSRYFRFSYAASLDTLREAVARIAAFRDRA</sequence>
<accession>A0A6N9Z1G8</accession>
<dbReference type="InterPro" id="IPR004839">
    <property type="entry name" value="Aminotransferase_I/II_large"/>
</dbReference>
<dbReference type="Gene3D" id="3.40.640.10">
    <property type="entry name" value="Type I PLP-dependent aspartate aminotransferase-like (Major domain)"/>
    <property type="match status" value="1"/>
</dbReference>
<dbReference type="GO" id="GO:0008483">
    <property type="term" value="F:transaminase activity"/>
    <property type="evidence" value="ECO:0007669"/>
    <property type="project" value="UniProtKB-KW"/>
</dbReference>
<dbReference type="InterPro" id="IPR015421">
    <property type="entry name" value="PyrdxlP-dep_Trfase_major"/>
</dbReference>
<keyword evidence="3 6" id="KW-0032">Aminotransferase</keyword>
<dbReference type="EC" id="2.6.1.-" evidence="6"/>
<comment type="cofactor">
    <cofactor evidence="1 6">
        <name>pyridoxal 5'-phosphate</name>
        <dbReference type="ChEBI" id="CHEBI:597326"/>
    </cofactor>
</comment>
<dbReference type="EMBL" id="WHZW01000001">
    <property type="protein sequence ID" value="NEG88467.1"/>
    <property type="molecule type" value="Genomic_DNA"/>
</dbReference>
<organism evidence="8 9">
    <name type="scientific">Bifidobacterium aerophilum</name>
    <dbReference type="NCBI Taxonomy" id="1798155"/>
    <lineage>
        <taxon>Bacteria</taxon>
        <taxon>Bacillati</taxon>
        <taxon>Actinomycetota</taxon>
        <taxon>Actinomycetes</taxon>
        <taxon>Bifidobacteriales</taxon>
        <taxon>Bifidobacteriaceae</taxon>
        <taxon>Bifidobacterium</taxon>
    </lineage>
</organism>
<dbReference type="InterPro" id="IPR004838">
    <property type="entry name" value="NHTrfase_class1_PyrdxlP-BS"/>
</dbReference>
<dbReference type="PANTHER" id="PTHR46383:SF4">
    <property type="entry name" value="AMINOTRANSFERASE"/>
    <property type="match status" value="1"/>
</dbReference>
<dbReference type="Gene3D" id="3.90.1150.10">
    <property type="entry name" value="Aspartate Aminotransferase, domain 1"/>
    <property type="match status" value="1"/>
</dbReference>
<dbReference type="AlphaFoldDB" id="A0A6N9Z1G8"/>
<dbReference type="PANTHER" id="PTHR46383">
    <property type="entry name" value="ASPARTATE AMINOTRANSFERASE"/>
    <property type="match status" value="1"/>
</dbReference>
<dbReference type="GO" id="GO:0030170">
    <property type="term" value="F:pyridoxal phosphate binding"/>
    <property type="evidence" value="ECO:0007669"/>
    <property type="project" value="InterPro"/>
</dbReference>
<dbReference type="InterPro" id="IPR015422">
    <property type="entry name" value="PyrdxlP-dep_Trfase_small"/>
</dbReference>
<evidence type="ECO:0000313" key="8">
    <source>
        <dbReference type="EMBL" id="NEG88467.1"/>
    </source>
</evidence>
<evidence type="ECO:0000259" key="7">
    <source>
        <dbReference type="Pfam" id="PF00155"/>
    </source>
</evidence>
<feature type="domain" description="Aminotransferase class I/classII large" evidence="7">
    <location>
        <begin position="48"/>
        <end position="397"/>
    </location>
</feature>
<dbReference type="Proteomes" id="UP000469194">
    <property type="component" value="Unassembled WGS sequence"/>
</dbReference>
<proteinExistence type="inferred from homology"/>
<reference evidence="8 9" key="1">
    <citation type="submission" date="2019-10" db="EMBL/GenBank/DDBJ databases">
        <title>Bifidobacterium from non-human primates.</title>
        <authorList>
            <person name="Modesto M."/>
        </authorList>
    </citation>
    <scope>NUCLEOTIDE SEQUENCE [LARGE SCALE GENOMIC DNA]</scope>
    <source>
        <strain evidence="8 9">TRE17</strain>
    </source>
</reference>
<evidence type="ECO:0000256" key="2">
    <source>
        <dbReference type="ARBA" id="ARBA00007441"/>
    </source>
</evidence>
<dbReference type="GO" id="GO:0006520">
    <property type="term" value="P:amino acid metabolic process"/>
    <property type="evidence" value="ECO:0007669"/>
    <property type="project" value="InterPro"/>
</dbReference>
<keyword evidence="4 6" id="KW-0808">Transferase</keyword>
<dbReference type="InterPro" id="IPR015424">
    <property type="entry name" value="PyrdxlP-dep_Trfase"/>
</dbReference>